<dbReference type="PANTHER" id="PTHR24148">
    <property type="entry name" value="ANKYRIN REPEAT DOMAIN-CONTAINING PROTEIN 39 HOMOLOG-RELATED"/>
    <property type="match status" value="1"/>
</dbReference>
<evidence type="ECO:0000313" key="4">
    <source>
        <dbReference type="Proteomes" id="UP001321760"/>
    </source>
</evidence>
<dbReference type="PANTHER" id="PTHR24148:SF64">
    <property type="entry name" value="HETEROKARYON INCOMPATIBILITY DOMAIN-CONTAINING PROTEIN"/>
    <property type="match status" value="1"/>
</dbReference>
<keyword evidence="4" id="KW-1185">Reference proteome</keyword>
<feature type="region of interest" description="Disordered" evidence="1">
    <location>
        <begin position="578"/>
        <end position="601"/>
    </location>
</feature>
<evidence type="ECO:0000259" key="2">
    <source>
        <dbReference type="Pfam" id="PF06985"/>
    </source>
</evidence>
<reference evidence="3" key="1">
    <citation type="journal article" date="2023" name="Mol. Phylogenet. Evol.">
        <title>Genome-scale phylogeny and comparative genomics of the fungal order Sordariales.</title>
        <authorList>
            <person name="Hensen N."/>
            <person name="Bonometti L."/>
            <person name="Westerberg I."/>
            <person name="Brannstrom I.O."/>
            <person name="Guillou S."/>
            <person name="Cros-Aarteil S."/>
            <person name="Calhoun S."/>
            <person name="Haridas S."/>
            <person name="Kuo A."/>
            <person name="Mondo S."/>
            <person name="Pangilinan J."/>
            <person name="Riley R."/>
            <person name="LaButti K."/>
            <person name="Andreopoulos B."/>
            <person name="Lipzen A."/>
            <person name="Chen C."/>
            <person name="Yan M."/>
            <person name="Daum C."/>
            <person name="Ng V."/>
            <person name="Clum A."/>
            <person name="Steindorff A."/>
            <person name="Ohm R.A."/>
            <person name="Martin F."/>
            <person name="Silar P."/>
            <person name="Natvig D.O."/>
            <person name="Lalanne C."/>
            <person name="Gautier V."/>
            <person name="Ament-Velasquez S.L."/>
            <person name="Kruys A."/>
            <person name="Hutchinson M.I."/>
            <person name="Powell A.J."/>
            <person name="Barry K."/>
            <person name="Miller A.N."/>
            <person name="Grigoriev I.V."/>
            <person name="Debuchy R."/>
            <person name="Gladieux P."/>
            <person name="Hiltunen Thoren M."/>
            <person name="Johannesson H."/>
        </authorList>
    </citation>
    <scope>NUCLEOTIDE SEQUENCE</scope>
    <source>
        <strain evidence="3">PSN243</strain>
    </source>
</reference>
<dbReference type="AlphaFoldDB" id="A0AAV9GJY2"/>
<dbReference type="EMBL" id="MU865943">
    <property type="protein sequence ID" value="KAK4448397.1"/>
    <property type="molecule type" value="Genomic_DNA"/>
</dbReference>
<reference evidence="3" key="2">
    <citation type="submission" date="2023-05" db="EMBL/GenBank/DDBJ databases">
        <authorList>
            <consortium name="Lawrence Berkeley National Laboratory"/>
            <person name="Steindorff A."/>
            <person name="Hensen N."/>
            <person name="Bonometti L."/>
            <person name="Westerberg I."/>
            <person name="Brannstrom I.O."/>
            <person name="Guillou S."/>
            <person name="Cros-Aarteil S."/>
            <person name="Calhoun S."/>
            <person name="Haridas S."/>
            <person name="Kuo A."/>
            <person name="Mondo S."/>
            <person name="Pangilinan J."/>
            <person name="Riley R."/>
            <person name="Labutti K."/>
            <person name="Andreopoulos B."/>
            <person name="Lipzen A."/>
            <person name="Chen C."/>
            <person name="Yanf M."/>
            <person name="Daum C."/>
            <person name="Ng V."/>
            <person name="Clum A."/>
            <person name="Ohm R."/>
            <person name="Martin F."/>
            <person name="Silar P."/>
            <person name="Natvig D."/>
            <person name="Lalanne C."/>
            <person name="Gautier V."/>
            <person name="Ament-Velasquez S.L."/>
            <person name="Kruys A."/>
            <person name="Hutchinson M.I."/>
            <person name="Powell A.J."/>
            <person name="Barry K."/>
            <person name="Miller A.N."/>
            <person name="Grigoriev I.V."/>
            <person name="Debuchy R."/>
            <person name="Gladieux P."/>
            <person name="Thoren M.H."/>
            <person name="Johannesson H."/>
        </authorList>
    </citation>
    <scope>NUCLEOTIDE SEQUENCE</scope>
    <source>
        <strain evidence="3">PSN243</strain>
    </source>
</reference>
<accession>A0AAV9GJY2</accession>
<protein>
    <submittedName>
        <fullName evidence="3">Heterokaryon incompatibility protein-domain-containing protein</fullName>
    </submittedName>
</protein>
<gene>
    <name evidence="3" type="ORF">QBC34DRAFT_426468</name>
</gene>
<proteinExistence type="predicted"/>
<evidence type="ECO:0000313" key="3">
    <source>
        <dbReference type="EMBL" id="KAK4448397.1"/>
    </source>
</evidence>
<dbReference type="Proteomes" id="UP001321760">
    <property type="component" value="Unassembled WGS sequence"/>
</dbReference>
<sequence>MPQLRLRKRAPGPADPLAPTVIHTDLDAVSTPTITAAQLYSILPLPKPQSIRVLDLYPGRPADPLRGILRTVDLETSPDFTALSYVWSQESPLTGPSAISANEGCQLEITPNCRDALLALRPAPGKAPLTIWVDAICINQKDEAEKSSQLLLMGTVYTFAETVFVWLGVGSSDVFHVFDWMEKSSRALPAPVGIPWLQGRKCMQGVTVTRLRFLLECYWKIFLWDNESPFQRRVGRIFQVKRGDSVPNSDILARALETSWIERIWTFQEIILASNPVVIYGPKRIRWGALQGALNVLGRDHVVDSENWEMEDDISPSSRQGLPNGPSSGCCCSLATLIGAYLGRLTNYVYLLSAAVNWYLYIRSLHGVAKFVVDLTYDWETLQALPLMTRSLIHMGMSYPIFLPFYTLRFEFLNWFIGGHPAIATASDSFGYLAGIVQALRERRASEPKDRAYALGAVLRNLGINSPPPDYSKPLGQVYHELWLELLAFRPALVLLLVDTGKRLSGAPSWVPDWSTAGQRAWLPSTTYIYDLISASKSTTSTTIRISESKEALTLRGAYMGKLVKTFGRFDRVTADAEDGTNSKLEREAGHSPENSTGELNSKLGHALDKIARWISLARLDAPTSPLYDSIPNAILQILSGGALFTLQGGHVGTGPSDALPGDDVAILDGVAAPMV</sequence>
<dbReference type="Pfam" id="PF06985">
    <property type="entry name" value="HET"/>
    <property type="match status" value="1"/>
</dbReference>
<dbReference type="InterPro" id="IPR052895">
    <property type="entry name" value="HetReg/Transcr_Mod"/>
</dbReference>
<name>A0AAV9GJY2_9PEZI</name>
<organism evidence="3 4">
    <name type="scientific">Podospora aff. communis PSN243</name>
    <dbReference type="NCBI Taxonomy" id="3040156"/>
    <lineage>
        <taxon>Eukaryota</taxon>
        <taxon>Fungi</taxon>
        <taxon>Dikarya</taxon>
        <taxon>Ascomycota</taxon>
        <taxon>Pezizomycotina</taxon>
        <taxon>Sordariomycetes</taxon>
        <taxon>Sordariomycetidae</taxon>
        <taxon>Sordariales</taxon>
        <taxon>Podosporaceae</taxon>
        <taxon>Podospora</taxon>
    </lineage>
</organism>
<comment type="caution">
    <text evidence="3">The sequence shown here is derived from an EMBL/GenBank/DDBJ whole genome shotgun (WGS) entry which is preliminary data.</text>
</comment>
<feature type="domain" description="Heterokaryon incompatibility" evidence="2">
    <location>
        <begin position="80"/>
        <end position="269"/>
    </location>
</feature>
<evidence type="ECO:0000256" key="1">
    <source>
        <dbReference type="SAM" id="MobiDB-lite"/>
    </source>
</evidence>
<dbReference type="InterPro" id="IPR010730">
    <property type="entry name" value="HET"/>
</dbReference>